<dbReference type="PANTHER" id="PTHR33121">
    <property type="entry name" value="CYCLIC DI-GMP PHOSPHODIESTERASE PDEF"/>
    <property type="match status" value="1"/>
</dbReference>
<evidence type="ECO:0000259" key="1">
    <source>
        <dbReference type="PROSITE" id="PS50883"/>
    </source>
</evidence>
<reference evidence="2 3" key="1">
    <citation type="submission" date="2013-02" db="EMBL/GenBank/DDBJ databases">
        <authorList>
            <person name="Fiebig A."/>
            <person name="Goeker M."/>
            <person name="Klenk H.-P.P."/>
        </authorList>
    </citation>
    <scope>NUCLEOTIDE SEQUENCE [LARGE SCALE GENOMIC DNA]</scope>
    <source>
        <strain evidence="2 3">DSM 19309</strain>
    </source>
</reference>
<dbReference type="STRING" id="442562.Rumeso_03269"/>
<dbReference type="HOGENOM" id="CLU_000445_70_50_5"/>
<evidence type="ECO:0000313" key="2">
    <source>
        <dbReference type="EMBL" id="EYD75173.1"/>
    </source>
</evidence>
<dbReference type="SMART" id="SM00052">
    <property type="entry name" value="EAL"/>
    <property type="match status" value="1"/>
</dbReference>
<dbReference type="InterPro" id="IPR035919">
    <property type="entry name" value="EAL_sf"/>
</dbReference>
<dbReference type="PROSITE" id="PS50883">
    <property type="entry name" value="EAL"/>
    <property type="match status" value="1"/>
</dbReference>
<dbReference type="CDD" id="cd01948">
    <property type="entry name" value="EAL"/>
    <property type="match status" value="1"/>
</dbReference>
<dbReference type="SUPFAM" id="SSF141868">
    <property type="entry name" value="EAL domain-like"/>
    <property type="match status" value="1"/>
</dbReference>
<keyword evidence="3" id="KW-1185">Reference proteome</keyword>
<organism evidence="2 3">
    <name type="scientific">Rubellimicrobium mesophilum DSM 19309</name>
    <dbReference type="NCBI Taxonomy" id="442562"/>
    <lineage>
        <taxon>Bacteria</taxon>
        <taxon>Pseudomonadati</taxon>
        <taxon>Pseudomonadota</taxon>
        <taxon>Alphaproteobacteria</taxon>
        <taxon>Rhodobacterales</taxon>
        <taxon>Roseobacteraceae</taxon>
        <taxon>Rubellimicrobium</taxon>
    </lineage>
</organism>
<dbReference type="AlphaFoldDB" id="A0A017HLZ3"/>
<evidence type="ECO:0000313" key="3">
    <source>
        <dbReference type="Proteomes" id="UP000019666"/>
    </source>
</evidence>
<dbReference type="GO" id="GO:0071111">
    <property type="term" value="F:cyclic-guanylate-specific phosphodiesterase activity"/>
    <property type="evidence" value="ECO:0007669"/>
    <property type="project" value="InterPro"/>
</dbReference>
<dbReference type="RefSeq" id="WP_037278054.1">
    <property type="nucleotide sequence ID" value="NZ_KK088553.1"/>
</dbReference>
<feature type="domain" description="EAL" evidence="1">
    <location>
        <begin position="25"/>
        <end position="262"/>
    </location>
</feature>
<sequence>MTPQTMTAIQDSMAETVEPRVVPHRADLSRLIREALAQDRVQLAFQPVVTAGVPPETVLHEGFIRILDEVGRILPAQSFMAAVEESPLGRDLDGAALRLGLQALRRHPRMRLAINMSARSVGNATWRQILEEGVAGLGHRLTLEIGEASAMLLPDRVTRFMAEMRPKGVSFALDDFGAGAVSFWRLKDFRFDCVKIDRSLVARIEASPDNQVVARALIAVAHQFGMSAIAEGVESEAEAARMRALGVDFLQGYLFGRPRARL</sequence>
<accession>A0A017HLZ3</accession>
<dbReference type="EMBL" id="AOSK01000091">
    <property type="protein sequence ID" value="EYD75173.1"/>
    <property type="molecule type" value="Genomic_DNA"/>
</dbReference>
<dbReference type="InterPro" id="IPR050706">
    <property type="entry name" value="Cyclic-di-GMP_PDE-like"/>
</dbReference>
<dbReference type="Gene3D" id="3.20.20.450">
    <property type="entry name" value="EAL domain"/>
    <property type="match status" value="1"/>
</dbReference>
<name>A0A017HLZ3_9RHOB</name>
<gene>
    <name evidence="2" type="ORF">Rumeso_03269</name>
</gene>
<proteinExistence type="predicted"/>
<dbReference type="Proteomes" id="UP000019666">
    <property type="component" value="Unassembled WGS sequence"/>
</dbReference>
<comment type="caution">
    <text evidence="2">The sequence shown here is derived from an EMBL/GenBank/DDBJ whole genome shotgun (WGS) entry which is preliminary data.</text>
</comment>
<dbReference type="InterPro" id="IPR001633">
    <property type="entry name" value="EAL_dom"/>
</dbReference>
<protein>
    <submittedName>
        <fullName evidence="2">Putative cyclic di-GMP phosphodiesterase, EAL domain protein</fullName>
    </submittedName>
</protein>
<dbReference type="PANTHER" id="PTHR33121:SF79">
    <property type="entry name" value="CYCLIC DI-GMP PHOSPHODIESTERASE PDED-RELATED"/>
    <property type="match status" value="1"/>
</dbReference>
<dbReference type="Pfam" id="PF00563">
    <property type="entry name" value="EAL"/>
    <property type="match status" value="1"/>
</dbReference>